<dbReference type="RefSeq" id="WP_189580697.1">
    <property type="nucleotide sequence ID" value="NZ_BMYF01000009.1"/>
</dbReference>
<evidence type="ECO:0000313" key="1">
    <source>
        <dbReference type="EMBL" id="GHB36181.1"/>
    </source>
</evidence>
<accession>A0A8J3G546</accession>
<evidence type="ECO:0000313" key="2">
    <source>
        <dbReference type="Proteomes" id="UP000642809"/>
    </source>
</evidence>
<keyword evidence="2" id="KW-1185">Reference proteome</keyword>
<name>A0A8J3G546_9BACT</name>
<protein>
    <submittedName>
        <fullName evidence="1">Uncharacterized protein</fullName>
    </submittedName>
</protein>
<gene>
    <name evidence="1" type="ORF">GCM10008106_16830</name>
</gene>
<reference evidence="1" key="1">
    <citation type="journal article" date="2014" name="Int. J. Syst. Evol. Microbiol.">
        <title>Complete genome sequence of Corynebacterium casei LMG S-19264T (=DSM 44701T), isolated from a smear-ripened cheese.</title>
        <authorList>
            <consortium name="US DOE Joint Genome Institute (JGI-PGF)"/>
            <person name="Walter F."/>
            <person name="Albersmeier A."/>
            <person name="Kalinowski J."/>
            <person name="Ruckert C."/>
        </authorList>
    </citation>
    <scope>NUCLEOTIDE SEQUENCE</scope>
    <source>
        <strain evidence="1">KCTC 23224</strain>
    </source>
</reference>
<dbReference type="Proteomes" id="UP000642809">
    <property type="component" value="Unassembled WGS sequence"/>
</dbReference>
<organism evidence="1 2">
    <name type="scientific">Mongoliitalea lutea</name>
    <dbReference type="NCBI Taxonomy" id="849756"/>
    <lineage>
        <taxon>Bacteria</taxon>
        <taxon>Pseudomonadati</taxon>
        <taxon>Bacteroidota</taxon>
        <taxon>Cytophagia</taxon>
        <taxon>Cytophagales</taxon>
        <taxon>Cyclobacteriaceae</taxon>
        <taxon>Mongoliitalea</taxon>
    </lineage>
</organism>
<proteinExistence type="predicted"/>
<dbReference type="AlphaFoldDB" id="A0A8J3G546"/>
<reference evidence="1" key="2">
    <citation type="submission" date="2020-09" db="EMBL/GenBank/DDBJ databases">
        <authorList>
            <person name="Sun Q."/>
            <person name="Kim S."/>
        </authorList>
    </citation>
    <scope>NUCLEOTIDE SEQUENCE</scope>
    <source>
        <strain evidence="1">KCTC 23224</strain>
    </source>
</reference>
<comment type="caution">
    <text evidence="1">The sequence shown here is derived from an EMBL/GenBank/DDBJ whole genome shotgun (WGS) entry which is preliminary data.</text>
</comment>
<dbReference type="EMBL" id="BMYF01000009">
    <property type="protein sequence ID" value="GHB36181.1"/>
    <property type="molecule type" value="Genomic_DNA"/>
</dbReference>
<sequence length="69" mass="8183">MEYIYGKGENSNPKISFKFRYETIFLDFNRHLGKFGFYRNDQSPPSDNVYVYTEIEDAVDAMIKENNQS</sequence>